<dbReference type="AlphaFoldDB" id="A0A8S2GWV6"/>
<keyword evidence="5 6" id="KW-0482">Metalloprotease</keyword>
<dbReference type="Proteomes" id="UP000677228">
    <property type="component" value="Unassembled WGS sequence"/>
</dbReference>
<dbReference type="GO" id="GO:0004222">
    <property type="term" value="F:metalloendopeptidase activity"/>
    <property type="evidence" value="ECO:0007669"/>
    <property type="project" value="InterPro"/>
</dbReference>
<evidence type="ECO:0000313" key="8">
    <source>
        <dbReference type="EMBL" id="CAF3571093.1"/>
    </source>
</evidence>
<evidence type="ECO:0000256" key="1">
    <source>
        <dbReference type="ARBA" id="ARBA00009915"/>
    </source>
</evidence>
<dbReference type="EMBL" id="CAJOBA010001019">
    <property type="protein sequence ID" value="CAF3571093.1"/>
    <property type="molecule type" value="Genomic_DNA"/>
</dbReference>
<evidence type="ECO:0000256" key="3">
    <source>
        <dbReference type="ARBA" id="ARBA00022723"/>
    </source>
</evidence>
<sequence>MIRKCFEHLQYCLEKDSQLRHLLVALESAGCPINFKRHIVCEEANDFSSFRGGFDASTKQLVLFPDNIKTKNEFCTILKHELIHAYDYCRVQINFNNIEHLACTEIRAASLTECTLSDYFSMTFSPFLSGKHEYCVKRKAQQSLEICTNKRTVAKNEIDETIKRVFKRCSNDTEPFNDKGAQMT</sequence>
<evidence type="ECO:0000256" key="2">
    <source>
        <dbReference type="ARBA" id="ARBA00022670"/>
    </source>
</evidence>
<keyword evidence="2 6" id="KW-0645">Protease</keyword>
<dbReference type="GO" id="GO:0046872">
    <property type="term" value="F:metal ion binding"/>
    <property type="evidence" value="ECO:0007669"/>
    <property type="project" value="UniProtKB-KW"/>
</dbReference>
<evidence type="ECO:0000313" key="9">
    <source>
        <dbReference type="Proteomes" id="UP000682733"/>
    </source>
</evidence>
<accession>A0A8S2GWV6</accession>
<dbReference type="GO" id="GO:0005739">
    <property type="term" value="C:mitochondrion"/>
    <property type="evidence" value="ECO:0007669"/>
    <property type="project" value="GOC"/>
</dbReference>
<reference evidence="8" key="1">
    <citation type="submission" date="2021-02" db="EMBL/GenBank/DDBJ databases">
        <authorList>
            <person name="Nowell W R."/>
        </authorList>
    </citation>
    <scope>NUCLEOTIDE SEQUENCE</scope>
</reference>
<keyword evidence="3 6" id="KW-0479">Metal-binding</keyword>
<gene>
    <name evidence="7" type="ORF">OVA965_LOCUS4016</name>
    <name evidence="8" type="ORF">TMI583_LOCUS4014</name>
</gene>
<keyword evidence="4 6" id="KW-0378">Hydrolase</keyword>
<proteinExistence type="inferred from homology"/>
<dbReference type="GO" id="GO:0033615">
    <property type="term" value="P:mitochondrial proton-transporting ATP synthase complex assembly"/>
    <property type="evidence" value="ECO:0007669"/>
    <property type="project" value="TreeGrafter"/>
</dbReference>
<dbReference type="Pfam" id="PF09768">
    <property type="entry name" value="Peptidase_M76"/>
    <property type="match status" value="1"/>
</dbReference>
<evidence type="ECO:0000256" key="4">
    <source>
        <dbReference type="ARBA" id="ARBA00022801"/>
    </source>
</evidence>
<dbReference type="EC" id="3.4.24.-" evidence="6"/>
<evidence type="ECO:0000256" key="5">
    <source>
        <dbReference type="ARBA" id="ARBA00023049"/>
    </source>
</evidence>
<dbReference type="EMBL" id="CAJNOK010001019">
    <property type="protein sequence ID" value="CAF0788654.1"/>
    <property type="molecule type" value="Genomic_DNA"/>
</dbReference>
<dbReference type="PANTHER" id="PTHR21711">
    <property type="entry name" value="MITOCHONDRIAL INNER MEMBRANE PROTEASE"/>
    <property type="match status" value="1"/>
</dbReference>
<evidence type="ECO:0000256" key="6">
    <source>
        <dbReference type="RuleBase" id="RU364057"/>
    </source>
</evidence>
<name>A0A8S2GWV6_9BILA</name>
<dbReference type="Proteomes" id="UP000682733">
    <property type="component" value="Unassembled WGS sequence"/>
</dbReference>
<evidence type="ECO:0000313" key="7">
    <source>
        <dbReference type="EMBL" id="CAF0788654.1"/>
    </source>
</evidence>
<dbReference type="InterPro" id="IPR019165">
    <property type="entry name" value="Peptidase_M76_ATP23"/>
</dbReference>
<dbReference type="GO" id="GO:0034982">
    <property type="term" value="P:mitochondrial protein processing"/>
    <property type="evidence" value="ECO:0007669"/>
    <property type="project" value="TreeGrafter"/>
</dbReference>
<comment type="similarity">
    <text evidence="1 6">Belongs to the peptidase M76 family.</text>
</comment>
<protein>
    <recommendedName>
        <fullName evidence="6">Mitochondrial inner membrane protease ATP23</fullName>
        <ecNumber evidence="6">3.4.24.-</ecNumber>
    </recommendedName>
</protein>
<comment type="caution">
    <text evidence="8">The sequence shown here is derived from an EMBL/GenBank/DDBJ whole genome shotgun (WGS) entry which is preliminary data.</text>
</comment>
<dbReference type="PANTHER" id="PTHR21711:SF0">
    <property type="entry name" value="MITOCHONDRIAL INNER MEMBRANE PROTEASE ATP23 HOMOLOG"/>
    <property type="match status" value="1"/>
</dbReference>
<organism evidence="8 9">
    <name type="scientific">Didymodactylos carnosus</name>
    <dbReference type="NCBI Taxonomy" id="1234261"/>
    <lineage>
        <taxon>Eukaryota</taxon>
        <taxon>Metazoa</taxon>
        <taxon>Spiralia</taxon>
        <taxon>Gnathifera</taxon>
        <taxon>Rotifera</taxon>
        <taxon>Eurotatoria</taxon>
        <taxon>Bdelloidea</taxon>
        <taxon>Philodinida</taxon>
        <taxon>Philodinidae</taxon>
        <taxon>Didymodactylos</taxon>
    </lineage>
</organism>